<evidence type="ECO:0000256" key="2">
    <source>
        <dbReference type="ARBA" id="ARBA00022448"/>
    </source>
</evidence>
<reference evidence="10" key="2">
    <citation type="submission" date="2020-09" db="EMBL/GenBank/DDBJ databases">
        <authorList>
            <person name="Sun Q."/>
            <person name="Ohkuma M."/>
        </authorList>
    </citation>
    <scope>NUCLEOTIDE SEQUENCE</scope>
    <source>
        <strain evidence="10">JCM 4059</strain>
    </source>
</reference>
<dbReference type="InterPro" id="IPR036259">
    <property type="entry name" value="MFS_trans_sf"/>
</dbReference>
<feature type="transmembrane region" description="Helical" evidence="8">
    <location>
        <begin position="158"/>
        <end position="178"/>
    </location>
</feature>
<feature type="transmembrane region" description="Helical" evidence="8">
    <location>
        <begin position="310"/>
        <end position="330"/>
    </location>
</feature>
<dbReference type="AlphaFoldDB" id="A0A919EEG4"/>
<evidence type="ECO:0000256" key="1">
    <source>
        <dbReference type="ARBA" id="ARBA00004651"/>
    </source>
</evidence>
<evidence type="ECO:0000256" key="5">
    <source>
        <dbReference type="ARBA" id="ARBA00023136"/>
    </source>
</evidence>
<evidence type="ECO:0000256" key="6">
    <source>
        <dbReference type="ARBA" id="ARBA00023251"/>
    </source>
</evidence>
<sequence length="489" mass="50633">MPPSAPALSRHARVQSPDPAPVVPHPATGPRLSSDASDVSDVSDVSEDGGSPALLADPPGGRRAMVVWGVGVCVYLVAIVFRTSLGVAGLDAADRFHVGASALSTFSILQLLIYAGMQIPVGLMIDRLGTKRVLATGAVLFTLGQLGFALSPTYGMALASRALLGCGDAMTFISVLRLGSRWFPARRAPMISQVAALFGTVGNLVSTLVVARALHGLGWTVTFAGSAAAGVVVLVLVLALLKDHPAGHEPAPVPHAGAAFVRRQTAAAWREPGTRLGMWVHFTTQFPATVFMLLWGLPFLVEAQGLTKEAAGDLLTLAVVSNLAVGLVYGQLIARRPGARTPLALGTVGATAAVWAAALAYPGPHAPVWLLALLCLVLGACGPASVIGFDFARPANPPQRQGTASGIVNMGGFVASMTALLAVGVLLDATGHDYRIAFLSVFVLQAVGLTQILRLRARTAAGRGATPRGIRWIRPQGIRPLPHKAPSAQ</sequence>
<feature type="transmembrane region" description="Helical" evidence="8">
    <location>
        <begin position="190"/>
        <end position="211"/>
    </location>
</feature>
<protein>
    <submittedName>
        <fullName evidence="10">MFS transporter</fullName>
    </submittedName>
</protein>
<evidence type="ECO:0000256" key="3">
    <source>
        <dbReference type="ARBA" id="ARBA00022692"/>
    </source>
</evidence>
<keyword evidence="5 8" id="KW-0472">Membrane</keyword>
<dbReference type="InterPro" id="IPR011701">
    <property type="entry name" value="MFS"/>
</dbReference>
<feature type="transmembrane region" description="Helical" evidence="8">
    <location>
        <begin position="96"/>
        <end position="121"/>
    </location>
</feature>
<feature type="compositionally biased region" description="Low complexity" evidence="7">
    <location>
        <begin position="33"/>
        <end position="51"/>
    </location>
</feature>
<dbReference type="PANTHER" id="PTHR42718">
    <property type="entry name" value="MAJOR FACILITATOR SUPERFAMILY MULTIDRUG TRANSPORTER MFSC"/>
    <property type="match status" value="1"/>
</dbReference>
<evidence type="ECO:0000256" key="4">
    <source>
        <dbReference type="ARBA" id="ARBA00022989"/>
    </source>
</evidence>
<dbReference type="SUPFAM" id="SSF103473">
    <property type="entry name" value="MFS general substrate transporter"/>
    <property type="match status" value="1"/>
</dbReference>
<evidence type="ECO:0000259" key="9">
    <source>
        <dbReference type="PROSITE" id="PS50850"/>
    </source>
</evidence>
<feature type="transmembrane region" description="Helical" evidence="8">
    <location>
        <begin position="433"/>
        <end position="453"/>
    </location>
</feature>
<dbReference type="GO" id="GO:0005886">
    <property type="term" value="C:plasma membrane"/>
    <property type="evidence" value="ECO:0007669"/>
    <property type="project" value="UniProtKB-SubCell"/>
</dbReference>
<dbReference type="PROSITE" id="PS50850">
    <property type="entry name" value="MFS"/>
    <property type="match status" value="1"/>
</dbReference>
<evidence type="ECO:0000256" key="7">
    <source>
        <dbReference type="SAM" id="MobiDB-lite"/>
    </source>
</evidence>
<feature type="region of interest" description="Disordered" evidence="7">
    <location>
        <begin position="1"/>
        <end position="56"/>
    </location>
</feature>
<dbReference type="GO" id="GO:0022857">
    <property type="term" value="F:transmembrane transporter activity"/>
    <property type="evidence" value="ECO:0007669"/>
    <property type="project" value="InterPro"/>
</dbReference>
<keyword evidence="3 8" id="KW-0812">Transmembrane</keyword>
<keyword evidence="11" id="KW-1185">Reference proteome</keyword>
<evidence type="ECO:0000256" key="8">
    <source>
        <dbReference type="SAM" id="Phobius"/>
    </source>
</evidence>
<evidence type="ECO:0000313" key="10">
    <source>
        <dbReference type="EMBL" id="GHF53625.1"/>
    </source>
</evidence>
<dbReference type="CDD" id="cd06174">
    <property type="entry name" value="MFS"/>
    <property type="match status" value="1"/>
</dbReference>
<name>A0A919EEG4_9ACTN</name>
<dbReference type="EMBL" id="BNBD01000007">
    <property type="protein sequence ID" value="GHF53625.1"/>
    <property type="molecule type" value="Genomic_DNA"/>
</dbReference>
<reference evidence="10" key="1">
    <citation type="journal article" date="2014" name="Int. J. Syst. Evol. Microbiol.">
        <title>Complete genome sequence of Corynebacterium casei LMG S-19264T (=DSM 44701T), isolated from a smear-ripened cheese.</title>
        <authorList>
            <consortium name="US DOE Joint Genome Institute (JGI-PGF)"/>
            <person name="Walter F."/>
            <person name="Albersmeier A."/>
            <person name="Kalinowski J."/>
            <person name="Ruckert C."/>
        </authorList>
    </citation>
    <scope>NUCLEOTIDE SEQUENCE</scope>
    <source>
        <strain evidence="10">JCM 4059</strain>
    </source>
</reference>
<comment type="caution">
    <text evidence="10">The sequence shown here is derived from an EMBL/GenBank/DDBJ whole genome shotgun (WGS) entry which is preliminary data.</text>
</comment>
<dbReference type="Gene3D" id="1.20.1250.20">
    <property type="entry name" value="MFS general substrate transporter like domains"/>
    <property type="match status" value="1"/>
</dbReference>
<gene>
    <name evidence="10" type="ORF">GCM10010218_38900</name>
</gene>
<dbReference type="PANTHER" id="PTHR42718:SF9">
    <property type="entry name" value="MAJOR FACILITATOR SUPERFAMILY MULTIDRUG TRANSPORTER MFSC"/>
    <property type="match status" value="1"/>
</dbReference>
<accession>A0A919EEG4</accession>
<dbReference type="InterPro" id="IPR020846">
    <property type="entry name" value="MFS_dom"/>
</dbReference>
<feature type="transmembrane region" description="Helical" evidence="8">
    <location>
        <begin position="368"/>
        <end position="392"/>
    </location>
</feature>
<feature type="transmembrane region" description="Helical" evidence="8">
    <location>
        <begin position="404"/>
        <end position="427"/>
    </location>
</feature>
<feature type="transmembrane region" description="Helical" evidence="8">
    <location>
        <begin position="342"/>
        <end position="362"/>
    </location>
</feature>
<proteinExistence type="predicted"/>
<keyword evidence="4 8" id="KW-1133">Transmembrane helix</keyword>
<dbReference type="Proteomes" id="UP000638313">
    <property type="component" value="Unassembled WGS sequence"/>
</dbReference>
<dbReference type="GO" id="GO:0046677">
    <property type="term" value="P:response to antibiotic"/>
    <property type="evidence" value="ECO:0007669"/>
    <property type="project" value="UniProtKB-KW"/>
</dbReference>
<dbReference type="Pfam" id="PF07690">
    <property type="entry name" value="MFS_1"/>
    <property type="match status" value="1"/>
</dbReference>
<evidence type="ECO:0000313" key="11">
    <source>
        <dbReference type="Proteomes" id="UP000638313"/>
    </source>
</evidence>
<feature type="transmembrane region" description="Helical" evidence="8">
    <location>
        <begin position="279"/>
        <end position="298"/>
    </location>
</feature>
<feature type="transmembrane region" description="Helical" evidence="8">
    <location>
        <begin position="133"/>
        <end position="152"/>
    </location>
</feature>
<feature type="domain" description="Major facilitator superfamily (MFS) profile" evidence="9">
    <location>
        <begin position="64"/>
        <end position="460"/>
    </location>
</feature>
<feature type="transmembrane region" description="Helical" evidence="8">
    <location>
        <begin position="66"/>
        <end position="90"/>
    </location>
</feature>
<keyword evidence="2" id="KW-0813">Transport</keyword>
<keyword evidence="6" id="KW-0046">Antibiotic resistance</keyword>
<organism evidence="10 11">
    <name type="scientific">Streptomyces mashuensis</name>
    <dbReference type="NCBI Taxonomy" id="33904"/>
    <lineage>
        <taxon>Bacteria</taxon>
        <taxon>Bacillati</taxon>
        <taxon>Actinomycetota</taxon>
        <taxon>Actinomycetes</taxon>
        <taxon>Kitasatosporales</taxon>
        <taxon>Streptomycetaceae</taxon>
        <taxon>Streptomyces</taxon>
    </lineage>
</organism>
<feature type="transmembrane region" description="Helical" evidence="8">
    <location>
        <begin position="217"/>
        <end position="241"/>
    </location>
</feature>
<comment type="subcellular location">
    <subcellularLocation>
        <location evidence="1">Cell membrane</location>
        <topology evidence="1">Multi-pass membrane protein</topology>
    </subcellularLocation>
</comment>